<evidence type="ECO:0000256" key="1">
    <source>
        <dbReference type="ARBA" id="ARBA00023012"/>
    </source>
</evidence>
<protein>
    <recommendedName>
        <fullName evidence="2">HPt domain-containing protein</fullName>
    </recommendedName>
</protein>
<dbReference type="GO" id="GO:0000160">
    <property type="term" value="P:phosphorelay signal transduction system"/>
    <property type="evidence" value="ECO:0007669"/>
    <property type="project" value="UniProtKB-KW"/>
</dbReference>
<dbReference type="Gene3D" id="1.20.120.160">
    <property type="entry name" value="HPT domain"/>
    <property type="match status" value="1"/>
</dbReference>
<evidence type="ECO:0000313" key="4">
    <source>
        <dbReference type="Proteomes" id="UP000095347"/>
    </source>
</evidence>
<organism evidence="3 4">
    <name type="scientific">Magnetovibrio blakemorei</name>
    <dbReference type="NCBI Taxonomy" id="28181"/>
    <lineage>
        <taxon>Bacteria</taxon>
        <taxon>Pseudomonadati</taxon>
        <taxon>Pseudomonadota</taxon>
        <taxon>Alphaproteobacteria</taxon>
        <taxon>Rhodospirillales</taxon>
        <taxon>Magnetovibrionaceae</taxon>
        <taxon>Magnetovibrio</taxon>
    </lineage>
</organism>
<dbReference type="GO" id="GO:0004672">
    <property type="term" value="F:protein kinase activity"/>
    <property type="evidence" value="ECO:0007669"/>
    <property type="project" value="UniProtKB-ARBA"/>
</dbReference>
<keyword evidence="4" id="KW-1185">Reference proteome</keyword>
<keyword evidence="1" id="KW-0902">Two-component regulatory system</keyword>
<dbReference type="Proteomes" id="UP000095347">
    <property type="component" value="Unassembled WGS sequence"/>
</dbReference>
<accession>A0A1E5QAH5</accession>
<evidence type="ECO:0000313" key="3">
    <source>
        <dbReference type="EMBL" id="OEJ68936.1"/>
    </source>
</evidence>
<evidence type="ECO:0000259" key="2">
    <source>
        <dbReference type="Pfam" id="PF01627"/>
    </source>
</evidence>
<dbReference type="EMBL" id="MCGG01000010">
    <property type="protein sequence ID" value="OEJ68936.1"/>
    <property type="molecule type" value="Genomic_DNA"/>
</dbReference>
<dbReference type="Pfam" id="PF01627">
    <property type="entry name" value="Hpt"/>
    <property type="match status" value="1"/>
</dbReference>
<sequence length="128" mass="14043">MARAESVIANLADDYLDWVKEDLVRLEAAYDHLQKGSDDVKADLDVIFQIAHDMKGQGGSFGYDLMTAVGDHLCRLVEKMEKAGPREVMMVRVHIDAMRVIITKGLKGDGGNEGRQLLMGLTLVGGKV</sequence>
<name>A0A1E5QAH5_9PROT</name>
<comment type="caution">
    <text evidence="3">The sequence shown here is derived from an EMBL/GenBank/DDBJ whole genome shotgun (WGS) entry which is preliminary data.</text>
</comment>
<dbReference type="STRING" id="28181.BEN30_05175"/>
<feature type="domain" description="HPt" evidence="2">
    <location>
        <begin position="11"/>
        <end position="82"/>
    </location>
</feature>
<proteinExistence type="predicted"/>
<dbReference type="InterPro" id="IPR036641">
    <property type="entry name" value="HPT_dom_sf"/>
</dbReference>
<reference evidence="4" key="1">
    <citation type="submission" date="2016-07" db="EMBL/GenBank/DDBJ databases">
        <authorList>
            <person name="Florea S."/>
            <person name="Webb J.S."/>
            <person name="Jaromczyk J."/>
            <person name="Schardl C.L."/>
        </authorList>
    </citation>
    <scope>NUCLEOTIDE SEQUENCE [LARGE SCALE GENOMIC DNA]</scope>
    <source>
        <strain evidence="4">MV-1</strain>
    </source>
</reference>
<dbReference type="SUPFAM" id="SSF47226">
    <property type="entry name" value="Histidine-containing phosphotransfer domain, HPT domain"/>
    <property type="match status" value="1"/>
</dbReference>
<gene>
    <name evidence="3" type="ORF">BEN30_05175</name>
</gene>
<dbReference type="InterPro" id="IPR008207">
    <property type="entry name" value="Sig_transdc_His_kin_Hpt_dom"/>
</dbReference>
<dbReference type="AlphaFoldDB" id="A0A1E5QAH5"/>